<evidence type="ECO:0000256" key="3">
    <source>
        <dbReference type="ARBA" id="ARBA00022806"/>
    </source>
</evidence>
<dbReference type="GO" id="GO:0003723">
    <property type="term" value="F:RNA binding"/>
    <property type="evidence" value="ECO:0007669"/>
    <property type="project" value="UniProtKB-UniRule"/>
</dbReference>
<dbReference type="SUPFAM" id="SSF52540">
    <property type="entry name" value="P-loop containing nucleoside triphosphate hydrolases"/>
    <property type="match status" value="1"/>
</dbReference>
<evidence type="ECO:0000256" key="8">
    <source>
        <dbReference type="SAM" id="MobiDB-lite"/>
    </source>
</evidence>
<comment type="catalytic activity">
    <reaction evidence="7">
        <text>ATP + H2O = ADP + phosphate + H(+)</text>
        <dbReference type="Rhea" id="RHEA:13065"/>
        <dbReference type="ChEBI" id="CHEBI:15377"/>
        <dbReference type="ChEBI" id="CHEBI:15378"/>
        <dbReference type="ChEBI" id="CHEBI:30616"/>
        <dbReference type="ChEBI" id="CHEBI:43474"/>
        <dbReference type="ChEBI" id="CHEBI:456216"/>
        <dbReference type="EC" id="3.6.4.13"/>
    </reaction>
</comment>
<dbReference type="PROSITE" id="PS51194">
    <property type="entry name" value="HELICASE_CTER"/>
    <property type="match status" value="1"/>
</dbReference>
<keyword evidence="3 6" id="KW-0347">Helicase</keyword>
<dbReference type="GO" id="GO:0016787">
    <property type="term" value="F:hydrolase activity"/>
    <property type="evidence" value="ECO:0007669"/>
    <property type="project" value="UniProtKB-KW"/>
</dbReference>
<dbReference type="InterPro" id="IPR027417">
    <property type="entry name" value="P-loop_NTPase"/>
</dbReference>
<feature type="region of interest" description="Disordered" evidence="8">
    <location>
        <begin position="660"/>
        <end position="700"/>
    </location>
</feature>
<evidence type="ECO:0000259" key="9">
    <source>
        <dbReference type="PROSITE" id="PS51192"/>
    </source>
</evidence>
<dbReference type="Pfam" id="PF00270">
    <property type="entry name" value="DEAD"/>
    <property type="match status" value="1"/>
</dbReference>
<evidence type="ECO:0000259" key="10">
    <source>
        <dbReference type="PROSITE" id="PS51194"/>
    </source>
</evidence>
<feature type="compositionally biased region" description="Gly residues" evidence="8">
    <location>
        <begin position="662"/>
        <end position="671"/>
    </location>
</feature>
<comment type="domain">
    <text evidence="7">The Q motif is unique to and characteristic of the DEAD box family of RNA helicases and controls ATP binding and hydrolysis.</text>
</comment>
<accession>A0A9P8RTV1</accession>
<dbReference type="CDD" id="cd18787">
    <property type="entry name" value="SF2_C_DEAD"/>
    <property type="match status" value="1"/>
</dbReference>
<proteinExistence type="inferred from homology"/>
<evidence type="ECO:0000256" key="1">
    <source>
        <dbReference type="ARBA" id="ARBA00022741"/>
    </source>
</evidence>
<evidence type="ECO:0000256" key="7">
    <source>
        <dbReference type="RuleBase" id="RU365068"/>
    </source>
</evidence>
<evidence type="ECO:0000256" key="4">
    <source>
        <dbReference type="ARBA" id="ARBA00022840"/>
    </source>
</evidence>
<dbReference type="CDD" id="cd17964">
    <property type="entry name" value="DEADc_MSS116"/>
    <property type="match status" value="1"/>
</dbReference>
<dbReference type="GO" id="GO:0003724">
    <property type="term" value="F:RNA helicase activity"/>
    <property type="evidence" value="ECO:0007669"/>
    <property type="project" value="UniProtKB-EC"/>
</dbReference>
<protein>
    <recommendedName>
        <fullName evidence="7">ATP-dependent RNA helicase</fullName>
        <ecNumber evidence="7">3.6.4.13</ecNumber>
    </recommendedName>
</protein>
<dbReference type="PROSITE" id="PS51192">
    <property type="entry name" value="HELICASE_ATP_BIND_1"/>
    <property type="match status" value="1"/>
</dbReference>
<dbReference type="InterPro" id="IPR001650">
    <property type="entry name" value="Helicase_C-like"/>
</dbReference>
<keyword evidence="12" id="KW-1185">Reference proteome</keyword>
<dbReference type="EMBL" id="JAGHQM010000007">
    <property type="protein sequence ID" value="KAH0566458.1"/>
    <property type="molecule type" value="Genomic_DNA"/>
</dbReference>
<dbReference type="EC" id="3.6.4.13" evidence="7"/>
<dbReference type="GO" id="GO:0005524">
    <property type="term" value="F:ATP binding"/>
    <property type="evidence" value="ECO:0007669"/>
    <property type="project" value="UniProtKB-UniRule"/>
</dbReference>
<evidence type="ECO:0000256" key="2">
    <source>
        <dbReference type="ARBA" id="ARBA00022801"/>
    </source>
</evidence>
<gene>
    <name evidence="11" type="ORF">GP486_000128</name>
</gene>
<name>A0A9P8RTV1_9PEZI</name>
<keyword evidence="2 6" id="KW-0378">Hydrolase</keyword>
<dbReference type="InterPro" id="IPR014001">
    <property type="entry name" value="Helicase_ATP-bd"/>
</dbReference>
<dbReference type="Pfam" id="PF00271">
    <property type="entry name" value="Helicase_C"/>
    <property type="match status" value="1"/>
</dbReference>
<keyword evidence="5 7" id="KW-0694">RNA-binding</keyword>
<reference evidence="11" key="1">
    <citation type="submission" date="2021-03" db="EMBL/GenBank/DDBJ databases">
        <title>Comparative genomics and phylogenomic investigation of the class Geoglossomycetes provide insights into ecological specialization and systematics.</title>
        <authorList>
            <person name="Melie T."/>
            <person name="Pirro S."/>
            <person name="Miller A.N."/>
            <person name="Quandt A."/>
        </authorList>
    </citation>
    <scope>NUCLEOTIDE SEQUENCE</scope>
    <source>
        <strain evidence="11">CAQ_001_2017</strain>
    </source>
</reference>
<organism evidence="11 12">
    <name type="scientific">Trichoglossum hirsutum</name>
    <dbReference type="NCBI Taxonomy" id="265104"/>
    <lineage>
        <taxon>Eukaryota</taxon>
        <taxon>Fungi</taxon>
        <taxon>Dikarya</taxon>
        <taxon>Ascomycota</taxon>
        <taxon>Pezizomycotina</taxon>
        <taxon>Geoglossomycetes</taxon>
        <taxon>Geoglossales</taxon>
        <taxon>Geoglossaceae</taxon>
        <taxon>Trichoglossum</taxon>
    </lineage>
</organism>
<evidence type="ECO:0000256" key="6">
    <source>
        <dbReference type="RuleBase" id="RU000492"/>
    </source>
</evidence>
<comment type="similarity">
    <text evidence="6">Belongs to the DEAD box helicase family.</text>
</comment>
<dbReference type="Proteomes" id="UP000750711">
    <property type="component" value="Unassembled WGS sequence"/>
</dbReference>
<dbReference type="SMART" id="SM00487">
    <property type="entry name" value="DEXDc"/>
    <property type="match status" value="1"/>
</dbReference>
<keyword evidence="1 6" id="KW-0547">Nucleotide-binding</keyword>
<sequence length="700" mass="76918">MPIICRHGPASLGRLVTLLQSASRNSSATRLASPFLRRESLQSFIAFRHVHNTLRLSQQAQEPLQDLQDTTDDDARVHELPRQPETSETAHHGFVTKFRQLADQRLVDGGIIRTITEKLRFETMTEVQSLTIMDSLAGTDMQVALSVELMSTLAQAKTGTGKTMAFLIPTIQNLLRDKGLERRQPIRSQRGASDIRAIVVSPTRELAEQIAVEARKLCGGTNIKVQTAVGGTGKRLALKSMNTYGCHLLIGTPGRLQDILSDPSSGVGAPNLHTLVLDEADRLLDQGFAEAISDIQRLLPDRRRVDRQTLLYSATVPNEVMSMVDQTLKPRYKFIRTVKQGETPTHERVPQKAVVTSGIQNMLPALLELCKREIATATDPSNASAGPFKAIVYLSSTANVSLAASTFRNLQELQGSNAGRNPLWPTKVIEIHAKLSQNARTYASEKFRNSKSAILFSSDVTARGMDFPGVTHIIQLGVPSSLEQYVHRIGRTARGNGTGESWIILSDFEYEEARRRLHGLPIHRDDSLVTANVDMTNELQLPVSVAEILTQVSEAILPIEREKKVMAYLANLGVYSALRNKRALVSALNDWTRYGWGWEMPPSVSPGLIQKMGYGGVGGLNIGRKHSNLQEEGTAGPGKTNGPSRGGYMRDVPRSGRHFGNRGIGAFGNRGGLHRGGELGSRRRGTQSSRGRSYRQELNV</sequence>
<dbReference type="InterPro" id="IPR000629">
    <property type="entry name" value="RNA-helicase_DEAD-box_CS"/>
</dbReference>
<comment type="function">
    <text evidence="7">RNA helicase.</text>
</comment>
<dbReference type="SMART" id="SM00490">
    <property type="entry name" value="HELICc"/>
    <property type="match status" value="1"/>
</dbReference>
<evidence type="ECO:0000313" key="12">
    <source>
        <dbReference type="Proteomes" id="UP000750711"/>
    </source>
</evidence>
<feature type="domain" description="Helicase ATP-binding" evidence="9">
    <location>
        <begin position="143"/>
        <end position="334"/>
    </location>
</feature>
<dbReference type="PANTHER" id="PTHR24031">
    <property type="entry name" value="RNA HELICASE"/>
    <property type="match status" value="1"/>
</dbReference>
<dbReference type="PROSITE" id="PS00039">
    <property type="entry name" value="DEAD_ATP_HELICASE"/>
    <property type="match status" value="1"/>
</dbReference>
<evidence type="ECO:0000313" key="11">
    <source>
        <dbReference type="EMBL" id="KAH0566458.1"/>
    </source>
</evidence>
<dbReference type="InterPro" id="IPR011545">
    <property type="entry name" value="DEAD/DEAH_box_helicase_dom"/>
</dbReference>
<dbReference type="Gene3D" id="3.40.50.300">
    <property type="entry name" value="P-loop containing nucleotide triphosphate hydrolases"/>
    <property type="match status" value="2"/>
</dbReference>
<evidence type="ECO:0000256" key="5">
    <source>
        <dbReference type="ARBA" id="ARBA00022884"/>
    </source>
</evidence>
<keyword evidence="4 6" id="KW-0067">ATP-binding</keyword>
<feature type="domain" description="Helicase C-terminal" evidence="10">
    <location>
        <begin position="362"/>
        <end position="540"/>
    </location>
</feature>
<dbReference type="AlphaFoldDB" id="A0A9P8RTV1"/>
<comment type="caution">
    <text evidence="11">The sequence shown here is derived from an EMBL/GenBank/DDBJ whole genome shotgun (WGS) entry which is preliminary data.</text>
</comment>